<keyword evidence="3" id="KW-0472">Membrane</keyword>
<proteinExistence type="predicted"/>
<organism evidence="5 6">
    <name type="scientific">Furculomyces boomerangus</name>
    <dbReference type="NCBI Taxonomy" id="61424"/>
    <lineage>
        <taxon>Eukaryota</taxon>
        <taxon>Fungi</taxon>
        <taxon>Fungi incertae sedis</taxon>
        <taxon>Zoopagomycota</taxon>
        <taxon>Kickxellomycotina</taxon>
        <taxon>Harpellomycetes</taxon>
        <taxon>Harpellales</taxon>
        <taxon>Harpellaceae</taxon>
        <taxon>Furculomyces</taxon>
    </lineage>
</organism>
<dbReference type="OrthoDB" id="405996at2759"/>
<evidence type="ECO:0000313" key="5">
    <source>
        <dbReference type="EMBL" id="PVV00242.1"/>
    </source>
</evidence>
<evidence type="ECO:0000256" key="2">
    <source>
        <dbReference type="ARBA" id="ARBA00022801"/>
    </source>
</evidence>
<dbReference type="InterPro" id="IPR002013">
    <property type="entry name" value="SAC_dom"/>
</dbReference>
<comment type="subcellular location">
    <subcellularLocation>
        <location evidence="1">Endomembrane system</location>
    </subcellularLocation>
</comment>
<protein>
    <recommendedName>
        <fullName evidence="4">SAC domain-containing protein</fullName>
    </recommendedName>
</protein>
<evidence type="ECO:0000259" key="4">
    <source>
        <dbReference type="PROSITE" id="PS50275"/>
    </source>
</evidence>
<dbReference type="PANTHER" id="PTHR45738:SF5">
    <property type="entry name" value="POLYPHOSPHOINOSITIDE PHOSPHATASE"/>
    <property type="match status" value="1"/>
</dbReference>
<dbReference type="Proteomes" id="UP000245699">
    <property type="component" value="Unassembled WGS sequence"/>
</dbReference>
<keyword evidence="6" id="KW-1185">Reference proteome</keyword>
<name>A0A2T9Z6R7_9FUNG</name>
<accession>A0A2T9Z6R7</accession>
<dbReference type="STRING" id="61424.A0A2T9Z6R7"/>
<evidence type="ECO:0000256" key="3">
    <source>
        <dbReference type="ARBA" id="ARBA00023136"/>
    </source>
</evidence>
<dbReference type="Pfam" id="PF02383">
    <property type="entry name" value="Syja_N"/>
    <property type="match status" value="1"/>
</dbReference>
<dbReference type="AlphaFoldDB" id="A0A2T9Z6R7"/>
<feature type="domain" description="SAC" evidence="4">
    <location>
        <begin position="141"/>
        <end position="522"/>
    </location>
</feature>
<sequence>MNISEISTVGRISIYKSKNRYYFVGENQTQEAYKILKITVEDDYKLPPSVVDDGVIYSKNEINRLLMDIKSANFRSGGLDLLVNKCYGSIGFVKFTMGYYVPIITKCRQVALLGGHYIYHIDEVKLISLFNNTEKSIKEESYTYDLTHTLQNNMCNTKALRKPYHFENCILSESNSIFVWNYQLISNGKIALGIDISWMTPLIHGYADQSKLSILGRDVFVTLIARRSRIFAGVRFMKRGANEKGYVANDVETEQIVHTMETTSFDSPTGEINSNPCYTSYVQYRGSIPLFWSQDTSAMNPKPPIELNMRDPYFSVSRKHFEQLFNRYGTPIIILNLIKTKESYKRETILGDEFSECIKYLNQFLPNDKKLLYIRWDMSRAKHNRKDDVLEILEEIAEETLALTGFFHNGPEPYYNYLKRKEEFLNEMEPYEYNSDIEKPINITKYRNHKKIQNGVVRSNCIDCLDRTNAAQSIIGKVAFAHQLFELGCLGEPYLTFDTDAAMILEEMYRDLGDTIALQYGGSHLVNTLQTYRKINNWTSHSRDLIVSLKRYYSNSFFDAERQNAITLFLENSDHVSKDDATQITLDVDDPFHCNDIAAEFSNRNGKDFDETKSNYDEDKDDHVDSATMNNNTLSKFDFWAGYYNSSEYTSFEDLFLSRMNSNSRYTSVSPNVNFGPFMSKGEQTLKKPNFYSRSGSKWLNVNNSKTEKTLEPELDTLKFAQKPKNKKIPEFPVQEPLDIPQVSEASIYEYKRFLDQFNEDFKFDELTEIEENDTDKLQIPQVDSESEELYIRKFMFYKIEATRENIRKRIKYIDQVEKENEVIKDINLSNLINRTSQEIPCDSLIFSSGFSKSKEIFKEPTKISSIWKSKIKIEPYSDGILIKTSNYNLNPTKLCLTMEIEHNSLYSFGESWKGLVEIVSILPSTSFKEKYSSPINRVSAGSVLKFVIDIPKVIPFKVFFNLEFNPDPLKIKKVKVEIPDSANKGASHCIRVLYVSFLDILLSFIEYFILKEHITNPISKIFSFPEFDECCLMILKIDLKPIDVNSINIPSKLKEKSGDSSDIDNKISQESIQEFIIDVLFSGQHKSFSDRMVFTSSNYGVNVSFFMFSETPIVLSIINLQGTEKIVKVTTKNKLEWVVLLSHIYQKANLYRALGNQHIEHEEELYRIQSSLLGVLKTSLKSNTDKELEIQKSKEFLSLLSAVDLIQQTFVQLYLELPYVK</sequence>
<gene>
    <name evidence="5" type="ORF">BB559_000005</name>
</gene>
<dbReference type="GO" id="GO:0043813">
    <property type="term" value="F:phosphatidylinositol-3,5-bisphosphate 5-phosphatase activity"/>
    <property type="evidence" value="ECO:0007669"/>
    <property type="project" value="InterPro"/>
</dbReference>
<comment type="caution">
    <text evidence="5">The sequence shown here is derived from an EMBL/GenBank/DDBJ whole genome shotgun (WGS) entry which is preliminary data.</text>
</comment>
<evidence type="ECO:0000313" key="6">
    <source>
        <dbReference type="Proteomes" id="UP000245699"/>
    </source>
</evidence>
<dbReference type="PANTHER" id="PTHR45738">
    <property type="entry name" value="POLYPHOSPHOINOSITIDE PHOSPHATASE"/>
    <property type="match status" value="1"/>
</dbReference>
<keyword evidence="2" id="KW-0378">Hydrolase</keyword>
<dbReference type="GO" id="GO:0012505">
    <property type="term" value="C:endomembrane system"/>
    <property type="evidence" value="ECO:0007669"/>
    <property type="project" value="UniProtKB-SubCell"/>
</dbReference>
<dbReference type="GO" id="GO:0046856">
    <property type="term" value="P:phosphatidylinositol dephosphorylation"/>
    <property type="evidence" value="ECO:0007669"/>
    <property type="project" value="InterPro"/>
</dbReference>
<evidence type="ECO:0000256" key="1">
    <source>
        <dbReference type="ARBA" id="ARBA00004308"/>
    </source>
</evidence>
<reference evidence="5 6" key="1">
    <citation type="journal article" date="2018" name="MBio">
        <title>Comparative Genomics Reveals the Core Gene Toolbox for the Fungus-Insect Symbiosis.</title>
        <authorList>
            <person name="Wang Y."/>
            <person name="Stata M."/>
            <person name="Wang W."/>
            <person name="Stajich J.E."/>
            <person name="White M.M."/>
            <person name="Moncalvo J.M."/>
        </authorList>
    </citation>
    <scope>NUCLEOTIDE SEQUENCE [LARGE SCALE GENOMIC DNA]</scope>
    <source>
        <strain evidence="5 6">AUS-77-4</strain>
    </source>
</reference>
<dbReference type="InterPro" id="IPR043573">
    <property type="entry name" value="Fig4-like"/>
</dbReference>
<dbReference type="PROSITE" id="PS50275">
    <property type="entry name" value="SAC"/>
    <property type="match status" value="1"/>
</dbReference>
<dbReference type="EMBL" id="MBFT01000001">
    <property type="protein sequence ID" value="PVV00242.1"/>
    <property type="molecule type" value="Genomic_DNA"/>
</dbReference>